<dbReference type="Proteomes" id="UP000824102">
    <property type="component" value="Unassembled WGS sequence"/>
</dbReference>
<dbReference type="Pfam" id="PF01433">
    <property type="entry name" value="Peptidase_M1"/>
    <property type="match status" value="1"/>
</dbReference>
<evidence type="ECO:0000256" key="3">
    <source>
        <dbReference type="SAM" id="SignalP"/>
    </source>
</evidence>
<dbReference type="GO" id="GO:0008237">
    <property type="term" value="F:metallopeptidase activity"/>
    <property type="evidence" value="ECO:0007669"/>
    <property type="project" value="InterPro"/>
</dbReference>
<dbReference type="GO" id="GO:0008270">
    <property type="term" value="F:zinc ion binding"/>
    <property type="evidence" value="ECO:0007669"/>
    <property type="project" value="InterPro"/>
</dbReference>
<proteinExistence type="predicted"/>
<evidence type="ECO:0000313" key="5">
    <source>
        <dbReference type="EMBL" id="HIZ73234.1"/>
    </source>
</evidence>
<organism evidence="5 6">
    <name type="scientific">Candidatus Gallimonas intestinavium</name>
    <dbReference type="NCBI Taxonomy" id="2838603"/>
    <lineage>
        <taxon>Bacteria</taxon>
        <taxon>Bacillati</taxon>
        <taxon>Bacillota</taxon>
        <taxon>Clostridia</taxon>
        <taxon>Candidatus Gallimonas</taxon>
    </lineage>
</organism>
<protein>
    <recommendedName>
        <fullName evidence="4">Peptidase M1 membrane alanine aminopeptidase domain-containing protein</fullName>
    </recommendedName>
</protein>
<keyword evidence="2" id="KW-0862">Zinc</keyword>
<dbReference type="EMBL" id="DXBB01000090">
    <property type="protein sequence ID" value="HIZ73234.1"/>
    <property type="molecule type" value="Genomic_DNA"/>
</dbReference>
<comment type="caution">
    <text evidence="5">The sequence shown here is derived from an EMBL/GenBank/DDBJ whole genome shotgun (WGS) entry which is preliminary data.</text>
</comment>
<dbReference type="InterPro" id="IPR027268">
    <property type="entry name" value="Peptidase_M4/M1_CTD_sf"/>
</dbReference>
<feature type="active site" description="Proton acceptor" evidence="1">
    <location>
        <position position="324"/>
    </location>
</feature>
<dbReference type="PANTHER" id="PTHR45726:SF3">
    <property type="entry name" value="LEUKOTRIENE A-4 HYDROLASE"/>
    <property type="match status" value="1"/>
</dbReference>
<feature type="binding site" evidence="2">
    <location>
        <position position="327"/>
    </location>
    <ligand>
        <name>Zn(2+)</name>
        <dbReference type="ChEBI" id="CHEBI:29105"/>
        <note>catalytic</note>
    </ligand>
</feature>
<dbReference type="SUPFAM" id="SSF55486">
    <property type="entry name" value="Metalloproteases ('zincins'), catalytic domain"/>
    <property type="match status" value="1"/>
</dbReference>
<dbReference type="InterPro" id="IPR034015">
    <property type="entry name" value="M1_LTA4H"/>
</dbReference>
<feature type="active site" description="Proton donor" evidence="1">
    <location>
        <position position="411"/>
    </location>
</feature>
<gene>
    <name evidence="5" type="ORF">H9964_06610</name>
</gene>
<feature type="binding site" evidence="2">
    <location>
        <position position="346"/>
    </location>
    <ligand>
        <name>Zn(2+)</name>
        <dbReference type="ChEBI" id="CHEBI:29105"/>
        <note>catalytic</note>
    </ligand>
</feature>
<comment type="cofactor">
    <cofactor evidence="2">
        <name>Zn(2+)</name>
        <dbReference type="ChEBI" id="CHEBI:29105"/>
    </cofactor>
    <text evidence="2">Binds 1 zinc ion per subunit.</text>
</comment>
<evidence type="ECO:0000256" key="1">
    <source>
        <dbReference type="PIRSR" id="PIRSR634015-1"/>
    </source>
</evidence>
<reference evidence="5" key="2">
    <citation type="submission" date="2021-04" db="EMBL/GenBank/DDBJ databases">
        <authorList>
            <person name="Gilroy R."/>
        </authorList>
    </citation>
    <scope>NUCLEOTIDE SEQUENCE</scope>
    <source>
        <strain evidence="5">ChiW7-2402</strain>
    </source>
</reference>
<dbReference type="AlphaFoldDB" id="A0A9D2G4Y7"/>
<accession>A0A9D2G4Y7</accession>
<feature type="signal peptide" evidence="3">
    <location>
        <begin position="1"/>
        <end position="27"/>
    </location>
</feature>
<dbReference type="InterPro" id="IPR014782">
    <property type="entry name" value="Peptidase_M1_dom"/>
</dbReference>
<keyword evidence="2" id="KW-0479">Metal-binding</keyword>
<name>A0A9D2G4Y7_9FIRM</name>
<feature type="binding site" evidence="2">
    <location>
        <position position="323"/>
    </location>
    <ligand>
        <name>Zn(2+)</name>
        <dbReference type="ChEBI" id="CHEBI:29105"/>
        <note>catalytic</note>
    </ligand>
</feature>
<evidence type="ECO:0000259" key="4">
    <source>
        <dbReference type="Pfam" id="PF01433"/>
    </source>
</evidence>
<feature type="domain" description="Peptidase M1 membrane alanine aminopeptidase" evidence="4">
    <location>
        <begin position="271"/>
        <end position="461"/>
    </location>
</feature>
<evidence type="ECO:0000313" key="6">
    <source>
        <dbReference type="Proteomes" id="UP000824102"/>
    </source>
</evidence>
<sequence>MRLKVCKKAWVSLLAAPFFLVSFAGLASCKREEERPAYHISAEYVPAAGILYGELTVEVPNLTEEPKQEVQFALYPNAFREDAPCPPLPEAYSSAAYYEGESFGGIDVRELTGAKAWEVSDGGEVLTVTLSEPLAAGGWAQLSMKFEVMLPKMNFRLGIGEHTVNLAHFYPVLAEEPPAFSSVGDPFPAERADYTFSLTAPASYSILCGFDGETTEKNGRRTLFVQAENVREVAFVLAEGMTCTKGEADGTPVEYWHFRRDVSEELGAATGSLAYFCKQFGEYAYPKYVVVETDLPFGGSEQTALSLVSSSLRGDGLAAAVVHETAHQWWYAMAGSDEVRSAWLDEGLAEYSAALYFGVAEGRYREHIAAAEERYRAFVSVREQLSDGVDTSMDRPLSAFSGAYEYRSIVYDKSVILFDRLCEVLGENKLLAGLRRCFSAAKGGTLSPETLATSLSAGVDVSGILSSFREGTCII</sequence>
<feature type="chain" id="PRO_5038403993" description="Peptidase M1 membrane alanine aminopeptidase domain-containing protein" evidence="3">
    <location>
        <begin position="28"/>
        <end position="475"/>
    </location>
</feature>
<dbReference type="Gene3D" id="1.10.390.10">
    <property type="entry name" value="Neutral Protease Domain 2"/>
    <property type="match status" value="1"/>
</dbReference>
<reference evidence="5" key="1">
    <citation type="journal article" date="2021" name="PeerJ">
        <title>Extensive microbial diversity within the chicken gut microbiome revealed by metagenomics and culture.</title>
        <authorList>
            <person name="Gilroy R."/>
            <person name="Ravi A."/>
            <person name="Getino M."/>
            <person name="Pursley I."/>
            <person name="Horton D.L."/>
            <person name="Alikhan N.F."/>
            <person name="Baker D."/>
            <person name="Gharbi K."/>
            <person name="Hall N."/>
            <person name="Watson M."/>
            <person name="Adriaenssens E.M."/>
            <person name="Foster-Nyarko E."/>
            <person name="Jarju S."/>
            <person name="Secka A."/>
            <person name="Antonio M."/>
            <person name="Oren A."/>
            <person name="Chaudhuri R.R."/>
            <person name="La Ragione R."/>
            <person name="Hildebrand F."/>
            <person name="Pallen M.J."/>
        </authorList>
    </citation>
    <scope>NUCLEOTIDE SEQUENCE</scope>
    <source>
        <strain evidence="5">ChiW7-2402</strain>
    </source>
</reference>
<dbReference type="PROSITE" id="PS51257">
    <property type="entry name" value="PROKAR_LIPOPROTEIN"/>
    <property type="match status" value="1"/>
</dbReference>
<evidence type="ECO:0000256" key="2">
    <source>
        <dbReference type="PIRSR" id="PIRSR634015-3"/>
    </source>
</evidence>
<keyword evidence="3" id="KW-0732">Signal</keyword>
<dbReference type="PANTHER" id="PTHR45726">
    <property type="entry name" value="LEUKOTRIENE A-4 HYDROLASE"/>
    <property type="match status" value="1"/>
</dbReference>